<dbReference type="SUPFAM" id="SSF55298">
    <property type="entry name" value="YjgF-like"/>
    <property type="match status" value="1"/>
</dbReference>
<dbReference type="Gene3D" id="3.30.1330.40">
    <property type="entry name" value="RutC-like"/>
    <property type="match status" value="1"/>
</dbReference>
<dbReference type="Pfam" id="PF01042">
    <property type="entry name" value="Ribonuc_L-PSP"/>
    <property type="match status" value="1"/>
</dbReference>
<keyword evidence="3" id="KW-1185">Reference proteome</keyword>
<dbReference type="CDD" id="cd00448">
    <property type="entry name" value="YjgF_YER057c_UK114_family"/>
    <property type="match status" value="1"/>
</dbReference>
<evidence type="ECO:0000313" key="3">
    <source>
        <dbReference type="Proteomes" id="UP000309215"/>
    </source>
</evidence>
<dbReference type="OrthoDB" id="9803101at2"/>
<dbReference type="AlphaFoldDB" id="A0A4U1JCI5"/>
<protein>
    <submittedName>
        <fullName evidence="2">RidA family protein</fullName>
    </submittedName>
</protein>
<dbReference type="GO" id="GO:0005829">
    <property type="term" value="C:cytosol"/>
    <property type="evidence" value="ECO:0007669"/>
    <property type="project" value="TreeGrafter"/>
</dbReference>
<dbReference type="RefSeq" id="WP_136929810.1">
    <property type="nucleotide sequence ID" value="NZ_SSMQ01000014.1"/>
</dbReference>
<reference evidence="2 3" key="1">
    <citation type="submission" date="2019-04" db="EMBL/GenBank/DDBJ databases">
        <authorList>
            <person name="Li Y."/>
            <person name="Wang J."/>
        </authorList>
    </citation>
    <scope>NUCLEOTIDE SEQUENCE [LARGE SCALE GENOMIC DNA]</scope>
    <source>
        <strain evidence="2 3">DSM 14668</strain>
    </source>
</reference>
<gene>
    <name evidence="2" type="ORF">E8A74_15615</name>
</gene>
<dbReference type="EMBL" id="SSMQ01000014">
    <property type="protein sequence ID" value="TKD08350.1"/>
    <property type="molecule type" value="Genomic_DNA"/>
</dbReference>
<dbReference type="PANTHER" id="PTHR11803">
    <property type="entry name" value="2-IMINOBUTANOATE/2-IMINOPROPANOATE DEAMINASE RIDA"/>
    <property type="match status" value="1"/>
</dbReference>
<accession>A0A4U1JCI5</accession>
<comment type="similarity">
    <text evidence="1">Belongs to the RutC family.</text>
</comment>
<dbReference type="PANTHER" id="PTHR11803:SF58">
    <property type="entry name" value="PROTEIN HMF1-RELATED"/>
    <property type="match status" value="1"/>
</dbReference>
<comment type="caution">
    <text evidence="2">The sequence shown here is derived from an EMBL/GenBank/DDBJ whole genome shotgun (WGS) entry which is preliminary data.</text>
</comment>
<dbReference type="GO" id="GO:0019239">
    <property type="term" value="F:deaminase activity"/>
    <property type="evidence" value="ECO:0007669"/>
    <property type="project" value="TreeGrafter"/>
</dbReference>
<name>A0A4U1JCI5_9BACT</name>
<dbReference type="InterPro" id="IPR035959">
    <property type="entry name" value="RutC-like_sf"/>
</dbReference>
<organism evidence="2 3">
    <name type="scientific">Polyangium fumosum</name>
    <dbReference type="NCBI Taxonomy" id="889272"/>
    <lineage>
        <taxon>Bacteria</taxon>
        <taxon>Pseudomonadati</taxon>
        <taxon>Myxococcota</taxon>
        <taxon>Polyangia</taxon>
        <taxon>Polyangiales</taxon>
        <taxon>Polyangiaceae</taxon>
        <taxon>Polyangium</taxon>
    </lineage>
</organism>
<sequence length="139" mass="14663">MNDKLTFVNPEGYLPPKGYSNGALVSGPTLFVAGQVGWNAQCEFETDDLAEQFAQALDNVLAVVRAAGGGPTDLAKMTVYVTDLDAYRGSLKAIGQAWRARLGKHFPAMALLGVAGLVEKRAKVEIEAVAVLRGATDPA</sequence>
<proteinExistence type="inferred from homology"/>
<evidence type="ECO:0000256" key="1">
    <source>
        <dbReference type="ARBA" id="ARBA00010552"/>
    </source>
</evidence>
<dbReference type="Proteomes" id="UP000309215">
    <property type="component" value="Unassembled WGS sequence"/>
</dbReference>
<evidence type="ECO:0000313" key="2">
    <source>
        <dbReference type="EMBL" id="TKD08350.1"/>
    </source>
</evidence>
<dbReference type="InterPro" id="IPR006175">
    <property type="entry name" value="YjgF/YER057c/UK114"/>
</dbReference>